<dbReference type="InterPro" id="IPR030677">
    <property type="entry name" value="Nnr"/>
</dbReference>
<dbReference type="SUPFAM" id="SSF53613">
    <property type="entry name" value="Ribokinase-like"/>
    <property type="match status" value="1"/>
</dbReference>
<dbReference type="OrthoDB" id="9806925at2"/>
<evidence type="ECO:0000256" key="4">
    <source>
        <dbReference type="ARBA" id="ARBA00009524"/>
    </source>
</evidence>
<dbReference type="InterPro" id="IPR004443">
    <property type="entry name" value="YjeF_N_dom"/>
</dbReference>
<keyword evidence="9 18" id="KW-0630">Potassium</keyword>
<keyword evidence="8 17" id="KW-0521">NADP</keyword>
<evidence type="ECO:0000256" key="3">
    <source>
        <dbReference type="ARBA" id="ARBA00006001"/>
    </source>
</evidence>
<protein>
    <recommendedName>
        <fullName evidence="19">Bifunctional NAD(P)H-hydrate repair enzyme</fullName>
    </recommendedName>
    <alternativeName>
        <fullName evidence="19">Nicotinamide nucleotide repair protein</fullName>
    </alternativeName>
    <domain>
        <recommendedName>
            <fullName evidence="19">ADP-dependent (S)-NAD(P)H-hydrate dehydratase</fullName>
            <ecNumber evidence="19">4.2.1.136</ecNumber>
        </recommendedName>
        <alternativeName>
            <fullName evidence="19">ADP-dependent NAD(P)HX dehydratase</fullName>
        </alternativeName>
    </domain>
    <domain>
        <recommendedName>
            <fullName evidence="19">NAD(P)H-hydrate epimerase</fullName>
            <ecNumber evidence="19">5.1.99.6</ecNumber>
        </recommendedName>
    </domain>
</protein>
<name>A0A4S3M8P2_9RHOB</name>
<evidence type="ECO:0000256" key="7">
    <source>
        <dbReference type="ARBA" id="ARBA00022840"/>
    </source>
</evidence>
<dbReference type="EC" id="4.2.1.136" evidence="19"/>
<evidence type="ECO:0000256" key="12">
    <source>
        <dbReference type="ARBA" id="ARBA00023239"/>
    </source>
</evidence>
<reference evidence="22 23" key="1">
    <citation type="submission" date="2019-04" db="EMBL/GenBank/DDBJ databases">
        <title>Draft genome sequence of Youngimonas vesicularis.</title>
        <authorList>
            <person name="Hameed A."/>
        </authorList>
    </citation>
    <scope>NUCLEOTIDE SEQUENCE [LARGE SCALE GENOMIC DNA]</scope>
    <source>
        <strain evidence="22 23">CC-AMW-E</strain>
    </source>
</reference>
<comment type="similarity">
    <text evidence="4 19">In the C-terminal section; belongs to the NnrD/CARKD family.</text>
</comment>
<dbReference type="Gene3D" id="3.40.1190.20">
    <property type="match status" value="1"/>
</dbReference>
<organism evidence="22 23">
    <name type="scientific">Thalassobius vesicularis</name>
    <dbReference type="NCBI Taxonomy" id="1294297"/>
    <lineage>
        <taxon>Bacteria</taxon>
        <taxon>Pseudomonadati</taxon>
        <taxon>Pseudomonadota</taxon>
        <taxon>Alphaproteobacteria</taxon>
        <taxon>Rhodobacterales</taxon>
        <taxon>Roseobacteraceae</taxon>
        <taxon>Thalassovita</taxon>
    </lineage>
</organism>
<evidence type="ECO:0000313" key="22">
    <source>
        <dbReference type="EMBL" id="THD72695.1"/>
    </source>
</evidence>
<dbReference type="PANTHER" id="PTHR12592">
    <property type="entry name" value="ATP-DEPENDENT (S)-NAD(P)H-HYDRATE DEHYDRATASE FAMILY MEMBER"/>
    <property type="match status" value="1"/>
</dbReference>
<dbReference type="InterPro" id="IPR036652">
    <property type="entry name" value="YjeF_N_dom_sf"/>
</dbReference>
<comment type="caution">
    <text evidence="22">The sequence shown here is derived from an EMBL/GenBank/DDBJ whole genome shotgun (WGS) entry which is preliminary data.</text>
</comment>
<feature type="binding site" evidence="18">
    <location>
        <begin position="134"/>
        <end position="140"/>
    </location>
    <ligand>
        <name>(6S)-NADPHX</name>
        <dbReference type="ChEBI" id="CHEBI:64076"/>
    </ligand>
</feature>
<dbReference type="NCBIfam" id="TIGR00196">
    <property type="entry name" value="yjeF_cterm"/>
    <property type="match status" value="1"/>
</dbReference>
<evidence type="ECO:0000259" key="21">
    <source>
        <dbReference type="PROSITE" id="PS51385"/>
    </source>
</evidence>
<dbReference type="EMBL" id="SSMD01000007">
    <property type="protein sequence ID" value="THD72695.1"/>
    <property type="molecule type" value="Genomic_DNA"/>
</dbReference>
<evidence type="ECO:0000256" key="14">
    <source>
        <dbReference type="ARBA" id="ARBA00025153"/>
    </source>
</evidence>
<dbReference type="PROSITE" id="PS51383">
    <property type="entry name" value="YJEF_C_3"/>
    <property type="match status" value="1"/>
</dbReference>
<evidence type="ECO:0000256" key="10">
    <source>
        <dbReference type="ARBA" id="ARBA00023027"/>
    </source>
</evidence>
<dbReference type="InterPro" id="IPR017953">
    <property type="entry name" value="Carbohydrate_kinase_pred_CS"/>
</dbReference>
<dbReference type="PROSITE" id="PS51385">
    <property type="entry name" value="YJEF_N"/>
    <property type="match status" value="1"/>
</dbReference>
<dbReference type="NCBIfam" id="TIGR00197">
    <property type="entry name" value="yjeF_nterm"/>
    <property type="match status" value="1"/>
</dbReference>
<dbReference type="PROSITE" id="PS01050">
    <property type="entry name" value="YJEF_C_2"/>
    <property type="match status" value="1"/>
</dbReference>
<comment type="catalytic activity">
    <reaction evidence="16 17 19">
        <text>(6S)-NADPHX + ADP = AMP + phosphate + NADPH + H(+)</text>
        <dbReference type="Rhea" id="RHEA:32235"/>
        <dbReference type="ChEBI" id="CHEBI:15378"/>
        <dbReference type="ChEBI" id="CHEBI:43474"/>
        <dbReference type="ChEBI" id="CHEBI:57783"/>
        <dbReference type="ChEBI" id="CHEBI:64076"/>
        <dbReference type="ChEBI" id="CHEBI:456215"/>
        <dbReference type="ChEBI" id="CHEBI:456216"/>
        <dbReference type="EC" id="4.2.1.136"/>
    </reaction>
</comment>
<comment type="function">
    <text evidence="18">Catalyzes the epimerization of the S- and R-forms of NAD(P)HX, a damaged form of NAD(P)H that is a result of enzymatic or heat-dependent hydration. This is a prerequisite for the S-specific NAD(P)H-hydrate dehydratase to allow the repair of both epimers of NAD(P)HX.</text>
</comment>
<dbReference type="RefSeq" id="WP_136340093.1">
    <property type="nucleotide sequence ID" value="NZ_SSMD01000007.1"/>
</dbReference>
<dbReference type="PIRSF" id="PIRSF017184">
    <property type="entry name" value="Nnr"/>
    <property type="match status" value="1"/>
</dbReference>
<dbReference type="GO" id="GO:0052855">
    <property type="term" value="F:ADP-dependent NAD(P)H-hydrate dehydratase activity"/>
    <property type="evidence" value="ECO:0007669"/>
    <property type="project" value="UniProtKB-UniRule"/>
</dbReference>
<dbReference type="EC" id="5.1.99.6" evidence="19"/>
<dbReference type="GO" id="GO:0110051">
    <property type="term" value="P:metabolite repair"/>
    <property type="evidence" value="ECO:0007669"/>
    <property type="project" value="TreeGrafter"/>
</dbReference>
<keyword evidence="10 17" id="KW-0520">NAD</keyword>
<comment type="catalytic activity">
    <reaction evidence="1 18 19">
        <text>(6R)-NADHX = (6S)-NADHX</text>
        <dbReference type="Rhea" id="RHEA:32215"/>
        <dbReference type="ChEBI" id="CHEBI:64074"/>
        <dbReference type="ChEBI" id="CHEBI:64075"/>
        <dbReference type="EC" id="5.1.99.6"/>
    </reaction>
</comment>
<feature type="binding site" evidence="17">
    <location>
        <position position="412"/>
    </location>
    <ligand>
        <name>(6S)-NADPHX</name>
        <dbReference type="ChEBI" id="CHEBI:64076"/>
    </ligand>
</feature>
<dbReference type="SUPFAM" id="SSF64153">
    <property type="entry name" value="YjeF N-terminal domain-like"/>
    <property type="match status" value="1"/>
</dbReference>
<keyword evidence="11 18" id="KW-0413">Isomerase</keyword>
<dbReference type="Gene3D" id="3.40.50.10260">
    <property type="entry name" value="YjeF N-terminal domain"/>
    <property type="match status" value="1"/>
</dbReference>
<comment type="similarity">
    <text evidence="18">Belongs to the NnrE/AIBP family.</text>
</comment>
<dbReference type="AlphaFoldDB" id="A0A4S3M8P2"/>
<evidence type="ECO:0000256" key="19">
    <source>
        <dbReference type="PIRNR" id="PIRNR017184"/>
    </source>
</evidence>
<keyword evidence="23" id="KW-1185">Reference proteome</keyword>
<evidence type="ECO:0000256" key="15">
    <source>
        <dbReference type="ARBA" id="ARBA00048238"/>
    </source>
</evidence>
<sequence>MTEILTAAQMRSIEQAAIESGEVTGLELMERAGRGVVEAVFEEWPSYRLSPRRAIVLCGPGNNGGDGYVVARLLRDLHWDVTVFSLGDPEKLPPDAKTNYRRWLALGDVQPLSERAFRAAGAGYADLYVDALFGTGMSRPVSGEAWSVLTHLAGRNGDDYAPYIVAIDAPSGLCLDSGRLLGTANGSYAHGHNRFAALTVTFDSPKQGQFLADGPGLCGKLAVKDIGLRKWRETGAGRAMRLPQTVLVTDRSVVPDRRHALSPLRVPVKSERNIHAGHTHKFSFGHGVIVSGGAGRTGAARLAARSALRVGAGLVSLAVPPDAAAEVAAQITAPMMRAVPDAGAMAEMLTDARLNAICIGPGLGLGPNHAALVETVLKTGRPTVLDADALSLVARDDQLRNLLHQNCVLTPHNGEFKRLFPEIEARLSTPSAQSFSKVDAVRAAAAEAGCTVLLKGRDTVIATPQGQCAIHAAVYERAAPWLATAGSGDVLAGLIAGLLAQGYAAFEAAATGAWLHVECARQFGPGLIAEDLPEQLPGVLRRVISGEAGRV</sequence>
<evidence type="ECO:0000256" key="11">
    <source>
        <dbReference type="ARBA" id="ARBA00023235"/>
    </source>
</evidence>
<feature type="domain" description="YjeF N-terminal" evidence="21">
    <location>
        <begin position="10"/>
        <end position="234"/>
    </location>
</feature>
<dbReference type="GO" id="GO:0052856">
    <property type="term" value="F:NAD(P)HX epimerase activity"/>
    <property type="evidence" value="ECO:0007669"/>
    <property type="project" value="UniProtKB-UniRule"/>
</dbReference>
<comment type="caution">
    <text evidence="18">Lacks conserved residue(s) required for the propagation of feature annotation.</text>
</comment>
<evidence type="ECO:0000256" key="9">
    <source>
        <dbReference type="ARBA" id="ARBA00022958"/>
    </source>
</evidence>
<evidence type="ECO:0000256" key="8">
    <source>
        <dbReference type="ARBA" id="ARBA00022857"/>
    </source>
</evidence>
<evidence type="ECO:0000256" key="18">
    <source>
        <dbReference type="HAMAP-Rule" id="MF_01966"/>
    </source>
</evidence>
<proteinExistence type="inferred from homology"/>
<feature type="binding site" evidence="17">
    <location>
        <begin position="455"/>
        <end position="459"/>
    </location>
    <ligand>
        <name>AMP</name>
        <dbReference type="ChEBI" id="CHEBI:456215"/>
    </ligand>
</feature>
<feature type="domain" description="YjeF C-terminal" evidence="20">
    <location>
        <begin position="264"/>
        <end position="543"/>
    </location>
</feature>
<feature type="binding site" evidence="18">
    <location>
        <position position="168"/>
    </location>
    <ligand>
        <name>(6S)-NADPHX</name>
        <dbReference type="ChEBI" id="CHEBI:64076"/>
    </ligand>
</feature>
<dbReference type="InterPro" id="IPR029056">
    <property type="entry name" value="Ribokinase-like"/>
</dbReference>
<feature type="binding site" evidence="18">
    <location>
        <position position="171"/>
    </location>
    <ligand>
        <name>K(+)</name>
        <dbReference type="ChEBI" id="CHEBI:29103"/>
    </ligand>
</feature>
<feature type="binding site" evidence="17">
    <location>
        <position position="489"/>
    </location>
    <ligand>
        <name>(6S)-NADPHX</name>
        <dbReference type="ChEBI" id="CHEBI:64076"/>
    </ligand>
</feature>
<dbReference type="Proteomes" id="UP000306113">
    <property type="component" value="Unassembled WGS sequence"/>
</dbReference>
<comment type="catalytic activity">
    <reaction evidence="2 18 19">
        <text>(6R)-NADPHX = (6S)-NADPHX</text>
        <dbReference type="Rhea" id="RHEA:32227"/>
        <dbReference type="ChEBI" id="CHEBI:64076"/>
        <dbReference type="ChEBI" id="CHEBI:64077"/>
        <dbReference type="EC" id="5.1.99.6"/>
    </reaction>
</comment>
<dbReference type="GO" id="GO:0046872">
    <property type="term" value="F:metal ion binding"/>
    <property type="evidence" value="ECO:0007669"/>
    <property type="project" value="UniProtKB-UniRule"/>
</dbReference>
<feature type="binding site" evidence="18">
    <location>
        <begin position="62"/>
        <end position="66"/>
    </location>
    <ligand>
        <name>(6S)-NADPHX</name>
        <dbReference type="ChEBI" id="CHEBI:64076"/>
    </ligand>
</feature>
<dbReference type="GO" id="GO:0005524">
    <property type="term" value="F:ATP binding"/>
    <property type="evidence" value="ECO:0007669"/>
    <property type="project" value="UniProtKB-UniRule"/>
</dbReference>
<keyword evidence="5 18" id="KW-0479">Metal-binding</keyword>
<evidence type="ECO:0000256" key="6">
    <source>
        <dbReference type="ARBA" id="ARBA00022741"/>
    </source>
</evidence>
<feature type="binding site" evidence="18">
    <location>
        <position position="63"/>
    </location>
    <ligand>
        <name>K(+)</name>
        <dbReference type="ChEBI" id="CHEBI:29103"/>
    </ligand>
</feature>
<evidence type="ECO:0000256" key="2">
    <source>
        <dbReference type="ARBA" id="ARBA00000909"/>
    </source>
</evidence>
<comment type="cofactor">
    <cofactor evidence="17">
        <name>Mg(2+)</name>
        <dbReference type="ChEBI" id="CHEBI:18420"/>
    </cofactor>
</comment>
<dbReference type="InterPro" id="IPR000631">
    <property type="entry name" value="CARKD"/>
</dbReference>
<keyword evidence="7 17" id="KW-0067">ATP-binding</keyword>
<comment type="similarity">
    <text evidence="17">Belongs to the NnrD/CARKD family.</text>
</comment>
<evidence type="ECO:0000256" key="16">
    <source>
        <dbReference type="ARBA" id="ARBA00049209"/>
    </source>
</evidence>
<evidence type="ECO:0000256" key="17">
    <source>
        <dbReference type="HAMAP-Rule" id="MF_01965"/>
    </source>
</evidence>
<comment type="function">
    <text evidence="14 19">Bifunctional enzyme that catalyzes the epimerization of the S- and R-forms of NAD(P)HX and the dehydration of the S-form of NAD(P)HX at the expense of ADP, which is converted to AMP. This allows the repair of both epimers of NAD(P)HX, a damaged form of NAD(P)H that is a result of enzymatic or heat-dependent hydration.</text>
</comment>
<dbReference type="GO" id="GO:0046496">
    <property type="term" value="P:nicotinamide nucleotide metabolic process"/>
    <property type="evidence" value="ECO:0007669"/>
    <property type="project" value="UniProtKB-UniRule"/>
</dbReference>
<evidence type="ECO:0000313" key="23">
    <source>
        <dbReference type="Proteomes" id="UP000306113"/>
    </source>
</evidence>
<feature type="binding site" evidence="18">
    <location>
        <position position="130"/>
    </location>
    <ligand>
        <name>K(+)</name>
        <dbReference type="ChEBI" id="CHEBI:29103"/>
    </ligand>
</feature>
<dbReference type="CDD" id="cd01171">
    <property type="entry name" value="YXKO-related"/>
    <property type="match status" value="1"/>
</dbReference>
<comment type="catalytic activity">
    <reaction evidence="15 17 19">
        <text>(6S)-NADHX + ADP = AMP + phosphate + NADH + H(+)</text>
        <dbReference type="Rhea" id="RHEA:32223"/>
        <dbReference type="ChEBI" id="CHEBI:15378"/>
        <dbReference type="ChEBI" id="CHEBI:43474"/>
        <dbReference type="ChEBI" id="CHEBI:57945"/>
        <dbReference type="ChEBI" id="CHEBI:64074"/>
        <dbReference type="ChEBI" id="CHEBI:456215"/>
        <dbReference type="ChEBI" id="CHEBI:456216"/>
        <dbReference type="EC" id="4.2.1.136"/>
    </reaction>
</comment>
<dbReference type="HAMAP" id="MF_01965">
    <property type="entry name" value="NADHX_dehydratase"/>
    <property type="match status" value="1"/>
</dbReference>
<keyword evidence="6 17" id="KW-0547">Nucleotide-binding</keyword>
<keyword evidence="12 17" id="KW-0456">Lyase</keyword>
<feature type="binding site" evidence="17">
    <location>
        <position position="299"/>
    </location>
    <ligand>
        <name>(6S)-NADPHX</name>
        <dbReference type="ChEBI" id="CHEBI:64076"/>
    </ligand>
</feature>
<dbReference type="Pfam" id="PF01256">
    <property type="entry name" value="Carb_kinase"/>
    <property type="match status" value="1"/>
</dbReference>
<feature type="binding site" evidence="17">
    <location>
        <position position="488"/>
    </location>
    <ligand>
        <name>AMP</name>
        <dbReference type="ChEBI" id="CHEBI:456215"/>
    </ligand>
</feature>
<accession>A0A4S3M8P2</accession>
<feature type="binding site" evidence="17">
    <location>
        <position position="362"/>
    </location>
    <ligand>
        <name>(6S)-NADPHX</name>
        <dbReference type="ChEBI" id="CHEBI:64076"/>
    </ligand>
</feature>
<evidence type="ECO:0000259" key="20">
    <source>
        <dbReference type="PROSITE" id="PS51383"/>
    </source>
</evidence>
<evidence type="ECO:0000256" key="1">
    <source>
        <dbReference type="ARBA" id="ARBA00000013"/>
    </source>
</evidence>
<comment type="cofactor">
    <cofactor evidence="18 19">
        <name>K(+)</name>
        <dbReference type="ChEBI" id="CHEBI:29103"/>
    </cofactor>
    <text evidence="18 19">Binds 1 potassium ion per subunit.</text>
</comment>
<dbReference type="HAMAP" id="MF_01966">
    <property type="entry name" value="NADHX_epimerase"/>
    <property type="match status" value="1"/>
</dbReference>
<evidence type="ECO:0000256" key="5">
    <source>
        <dbReference type="ARBA" id="ARBA00022723"/>
    </source>
</evidence>
<comment type="subunit">
    <text evidence="17">Homotetramer.</text>
</comment>
<comment type="function">
    <text evidence="17">Catalyzes the dehydration of the S-form of NAD(P)HX at the expense of ADP, which is converted to AMP. Together with NAD(P)HX epimerase, which catalyzes the epimerization of the S- and R-forms, the enzyme allows the repair of both epimers of NAD(P)HX, a damaged form of NAD(P)H that is a result of enzymatic or heat-dependent hydration.</text>
</comment>
<evidence type="ECO:0000256" key="13">
    <source>
        <dbReference type="ARBA" id="ARBA00023268"/>
    </source>
</evidence>
<keyword evidence="13" id="KW-0511">Multifunctional enzyme</keyword>
<comment type="similarity">
    <text evidence="3 19">In the N-terminal section; belongs to the NnrE/AIBP family.</text>
</comment>
<dbReference type="Pfam" id="PF03853">
    <property type="entry name" value="YjeF_N"/>
    <property type="match status" value="1"/>
</dbReference>
<dbReference type="PANTHER" id="PTHR12592:SF0">
    <property type="entry name" value="ATP-DEPENDENT (S)-NAD(P)H-HYDRATE DEHYDRATASE"/>
    <property type="match status" value="1"/>
</dbReference>
<gene>
    <name evidence="18" type="primary">nnrE</name>
    <name evidence="17" type="synonym">nnrD</name>
    <name evidence="22" type="ORF">E7681_14830</name>
</gene>